<dbReference type="InterPro" id="IPR028081">
    <property type="entry name" value="Leu-bd"/>
</dbReference>
<evidence type="ECO:0000256" key="4">
    <source>
        <dbReference type="ARBA" id="ARBA00022970"/>
    </source>
</evidence>
<dbReference type="AlphaFoldDB" id="A0A7W2EQU4"/>
<gene>
    <name evidence="6" type="ORF">H3H37_07540</name>
</gene>
<dbReference type="InterPro" id="IPR000709">
    <property type="entry name" value="Leu_Ile_Val-bd"/>
</dbReference>
<dbReference type="InterPro" id="IPR028082">
    <property type="entry name" value="Peripla_BP_I"/>
</dbReference>
<dbReference type="RefSeq" id="WP_182161061.1">
    <property type="nucleotide sequence ID" value="NZ_JACEZT010000004.1"/>
</dbReference>
<dbReference type="PANTHER" id="PTHR47235:SF1">
    <property type="entry name" value="BLR6548 PROTEIN"/>
    <property type="match status" value="1"/>
</dbReference>
<accession>A0A7W2EQU4</accession>
<evidence type="ECO:0000313" key="6">
    <source>
        <dbReference type="EMBL" id="MBA5636903.1"/>
    </source>
</evidence>
<dbReference type="Pfam" id="PF13458">
    <property type="entry name" value="Peripla_BP_6"/>
    <property type="match status" value="1"/>
</dbReference>
<dbReference type="EMBL" id="JACEZT010000004">
    <property type="protein sequence ID" value="MBA5636903.1"/>
    <property type="molecule type" value="Genomic_DNA"/>
</dbReference>
<sequence>MAWMLVAACAACRADNGVEPGVIRIGMANALSGPAAGLGLQLRAGAHAYLDKINAAGGVNGRRINLVSMDDAYDPQQTVAATRTLLDVHKVFALFGYVGTPTSTAAVPLAVQRGVPYLFPFSGAEFLRHPVQPVVFNLRASYYDEAEALVAQATAGHAEARIALFLQDDEFGEAGKAGVLRALQKRNLKLAQEVRFQRNTIDVSAGLDKLLRQPPDTVIFIGTYRPLAMLLRRARSAGLKSRFMAVSFTGTSELIKHAGVDGEGVILSQVMPSPSDASDPLVRQYQADVVPAARNYGSLEGYADAMLLVEALRRCGNAPTREHLLKALEQLRMTLGENQVSFSAHEHQGWNRVYLTQVQDGTAVPLRPH</sequence>
<name>A0A7W2EQU4_9BURK</name>
<keyword evidence="2" id="KW-0813">Transport</keyword>
<comment type="similarity">
    <text evidence="1">Belongs to the leucine-binding protein family.</text>
</comment>
<dbReference type="GO" id="GO:0006865">
    <property type="term" value="P:amino acid transport"/>
    <property type="evidence" value="ECO:0007669"/>
    <property type="project" value="UniProtKB-KW"/>
</dbReference>
<evidence type="ECO:0000313" key="7">
    <source>
        <dbReference type="Proteomes" id="UP000534388"/>
    </source>
</evidence>
<comment type="caution">
    <text evidence="6">The sequence shown here is derived from an EMBL/GenBank/DDBJ whole genome shotgun (WGS) entry which is preliminary data.</text>
</comment>
<dbReference type="CDD" id="cd19978">
    <property type="entry name" value="PBP1_ABC_ligand_binding-like"/>
    <property type="match status" value="1"/>
</dbReference>
<dbReference type="PRINTS" id="PR00337">
    <property type="entry name" value="LEUILEVALBP"/>
</dbReference>
<keyword evidence="3" id="KW-0732">Signal</keyword>
<dbReference type="PANTHER" id="PTHR47235">
    <property type="entry name" value="BLR6548 PROTEIN"/>
    <property type="match status" value="1"/>
</dbReference>
<reference evidence="6 7" key="1">
    <citation type="submission" date="2020-07" db="EMBL/GenBank/DDBJ databases">
        <title>Novel species isolated from subtropical streams in China.</title>
        <authorList>
            <person name="Lu H."/>
        </authorList>
    </citation>
    <scope>NUCLEOTIDE SEQUENCE [LARGE SCALE GENOMIC DNA]</scope>
    <source>
        <strain evidence="6 7">LX20W</strain>
    </source>
</reference>
<protein>
    <submittedName>
        <fullName evidence="6">ABC transporter substrate-binding protein</fullName>
    </submittedName>
</protein>
<keyword evidence="4" id="KW-0029">Amino-acid transport</keyword>
<evidence type="ECO:0000256" key="1">
    <source>
        <dbReference type="ARBA" id="ARBA00010062"/>
    </source>
</evidence>
<evidence type="ECO:0000256" key="2">
    <source>
        <dbReference type="ARBA" id="ARBA00022448"/>
    </source>
</evidence>
<proteinExistence type="inferred from homology"/>
<keyword evidence="7" id="KW-1185">Reference proteome</keyword>
<organism evidence="6 7">
    <name type="scientific">Rugamonas brunnea</name>
    <dbReference type="NCBI Taxonomy" id="2758569"/>
    <lineage>
        <taxon>Bacteria</taxon>
        <taxon>Pseudomonadati</taxon>
        <taxon>Pseudomonadota</taxon>
        <taxon>Betaproteobacteria</taxon>
        <taxon>Burkholderiales</taxon>
        <taxon>Oxalobacteraceae</taxon>
        <taxon>Telluria group</taxon>
        <taxon>Rugamonas</taxon>
    </lineage>
</organism>
<dbReference type="Proteomes" id="UP000534388">
    <property type="component" value="Unassembled WGS sequence"/>
</dbReference>
<evidence type="ECO:0000259" key="5">
    <source>
        <dbReference type="Pfam" id="PF13458"/>
    </source>
</evidence>
<dbReference type="Gene3D" id="3.40.50.2300">
    <property type="match status" value="2"/>
</dbReference>
<evidence type="ECO:0000256" key="3">
    <source>
        <dbReference type="ARBA" id="ARBA00022729"/>
    </source>
</evidence>
<dbReference type="SUPFAM" id="SSF53822">
    <property type="entry name" value="Periplasmic binding protein-like I"/>
    <property type="match status" value="1"/>
</dbReference>
<feature type="domain" description="Leucine-binding protein" evidence="5">
    <location>
        <begin position="23"/>
        <end position="361"/>
    </location>
</feature>